<evidence type="ECO:0000313" key="2">
    <source>
        <dbReference type="Proteomes" id="UP000321367"/>
    </source>
</evidence>
<keyword evidence="2" id="KW-1185">Reference proteome</keyword>
<dbReference type="SUPFAM" id="SSF56935">
    <property type="entry name" value="Porins"/>
    <property type="match status" value="1"/>
</dbReference>
<gene>
    <name evidence="1" type="ORF">ES724_04475</name>
</gene>
<dbReference type="AlphaFoldDB" id="A0A5C7A1V5"/>
<dbReference type="InterPro" id="IPR008969">
    <property type="entry name" value="CarboxyPept-like_regulatory"/>
</dbReference>
<dbReference type="Proteomes" id="UP000321367">
    <property type="component" value="Unassembled WGS sequence"/>
</dbReference>
<dbReference type="OrthoDB" id="603275at2"/>
<sequence>MCLLFVGTKGYTQSVITGKIFDENNRELSGATIIISTDSTSAILAYGISNEKGNFDIKLNSTSDSLFIKVSFIGYKTWAKTIENKTSQLSVQLTPSSEELKEVLIEAKIIEQRGDTLSFSVSAFKDQKDRVIADIIKKLPGIEMRPGGQIYYNGKPIQKYYIEGLDLLEGRYSLANENLAVDDVSKVEILENHQPIKVLDSLEFSERASLNIKLKKEITTSGTAEVGLGLAPLLWKAKITPMIFTKKRQAIVTYQSNNTGSDVSREIRDFSFDLSGNDFSIDKTNWLSIQKLSEPPFAQERWLDNNVHLGSVNFLQRIKEDVDLKVNLSYLNDAQTQQGSTQTRFFTPTDTINLIEKTNNDIFINTLQSKFTLEKNTEKNYLKNQLELNAFWDSQRGLIQQSDVTIHQNLNNPFTAIRNKLRVLKTLGKQLITFRSNIGYTHANQNLLVSPGQFEGILNKSEPYSEIEQILKTSHFFTNNSAGITKGLGKFTISPEIGFSIEKQQIDSDLFLNENNQISETDFKNRLDFVTSNLYFKNAFRFKSNDETWNLRLSTPLSLKSFKLDDENILVKRKIERLVFEPNFYVKKKLSAFLESSISAGLNYDFGEVQQLYYGFILTNYRNLQRYNAPIAQQVNQKYNGTLSYRNPLKRLFFSGSYSYTLANNNLLYSNQISENGANVLQAIEKDNFSNSNNFNLNGSKYFSKINTTLKLSANYSVTKREQLLNGNFVDVGNKNFRLSGSLDAEISSWLTVTYNGIFSVYETAFENAQPALPTGRIQQIKTNKHTVDAFFYLADNQYFSGGGEYYGNSLSEENANNYFVNFSYQYTFEKPKIDLNIGWNNILNTDEFVNAYTNEFSYVESRYQLRPSQVVASLKFSF</sequence>
<keyword evidence="1" id="KW-0121">Carboxypeptidase</keyword>
<keyword evidence="1" id="KW-0645">Protease</keyword>
<dbReference type="SUPFAM" id="SSF49464">
    <property type="entry name" value="Carboxypeptidase regulatory domain-like"/>
    <property type="match status" value="1"/>
</dbReference>
<accession>A0A5C7A1V5</accession>
<protein>
    <submittedName>
        <fullName evidence="1">Carboxypeptidase-like regulatory domain-containing protein</fullName>
    </submittedName>
</protein>
<reference evidence="1 2" key="1">
    <citation type="submission" date="2019-08" db="EMBL/GenBank/DDBJ databases">
        <title>Genome sequence of Gillisia hiemivivida IC154 (type strain).</title>
        <authorList>
            <person name="Bowman J.P."/>
        </authorList>
    </citation>
    <scope>NUCLEOTIDE SEQUENCE [LARGE SCALE GENOMIC DNA]</scope>
    <source>
        <strain evidence="1 2">IC154</strain>
    </source>
</reference>
<comment type="caution">
    <text evidence="1">The sequence shown here is derived from an EMBL/GenBank/DDBJ whole genome shotgun (WGS) entry which is preliminary data.</text>
</comment>
<evidence type="ECO:0000313" key="1">
    <source>
        <dbReference type="EMBL" id="TXD94920.1"/>
    </source>
</evidence>
<proteinExistence type="predicted"/>
<organism evidence="1 2">
    <name type="scientific">Gillisia hiemivivida</name>
    <dbReference type="NCBI Taxonomy" id="291190"/>
    <lineage>
        <taxon>Bacteria</taxon>
        <taxon>Pseudomonadati</taxon>
        <taxon>Bacteroidota</taxon>
        <taxon>Flavobacteriia</taxon>
        <taxon>Flavobacteriales</taxon>
        <taxon>Flavobacteriaceae</taxon>
        <taxon>Gillisia</taxon>
    </lineage>
</organism>
<keyword evidence="1" id="KW-0378">Hydrolase</keyword>
<dbReference type="Pfam" id="PF13715">
    <property type="entry name" value="CarbopepD_reg_2"/>
    <property type="match status" value="1"/>
</dbReference>
<dbReference type="GO" id="GO:0004180">
    <property type="term" value="F:carboxypeptidase activity"/>
    <property type="evidence" value="ECO:0007669"/>
    <property type="project" value="UniProtKB-KW"/>
</dbReference>
<name>A0A5C7A1V5_9FLAO</name>
<dbReference type="Gene3D" id="2.60.40.1120">
    <property type="entry name" value="Carboxypeptidase-like, regulatory domain"/>
    <property type="match status" value="1"/>
</dbReference>
<dbReference type="EMBL" id="VORY01000003">
    <property type="protein sequence ID" value="TXD94920.1"/>
    <property type="molecule type" value="Genomic_DNA"/>
</dbReference>